<dbReference type="PRINTS" id="PR00019">
    <property type="entry name" value="LEURICHRPT"/>
</dbReference>
<name>A0AAD9R8G0_9HYME</name>
<dbReference type="Gene3D" id="3.80.10.10">
    <property type="entry name" value="Ribonuclease Inhibitor"/>
    <property type="match status" value="1"/>
</dbReference>
<sequence length="367" mass="41576">MKLNCNVEVNNRAHNLANLSIRRKSQRACLAIGRQSLKNNEVYILLQTEQNKSGTKYKVNNNIERIFEKFINNGKATIRMTEPPHDLIIQSDAIPLKSFVHVLKLAMSNKVDLSTLAISNLNPKKISNVQKTKITIKKNSEYPTLQGFPRFTEELHIVGLDRKSFDLQILKLNCLKVLNLSNNQVTSLPKDLGTLPHLRELILSQNQLGKATLSKWAWLDQNNIRSTLCLLDLSSNLLTEIPEKIGKLNALVTLKISCNSLIHLPHSMGNLTSLKYLDLSQNNLQFLPGSMRKLKLLEIDVSGNIFSTITSLYTCMIELPSLVECAARIFLKTRINYDSSVIPRTLVKYLDSAKYCDAKFDRQSLFL</sequence>
<gene>
    <name evidence="5" type="ORF">KPH14_008709</name>
</gene>
<evidence type="ECO:0000313" key="6">
    <source>
        <dbReference type="Proteomes" id="UP001258017"/>
    </source>
</evidence>
<keyword evidence="1" id="KW-0433">Leucine-rich repeat</keyword>
<evidence type="ECO:0000256" key="3">
    <source>
        <dbReference type="ARBA" id="ARBA00023242"/>
    </source>
</evidence>
<dbReference type="Pfam" id="PF25344">
    <property type="entry name" value="PH_LRR1"/>
    <property type="match status" value="1"/>
</dbReference>
<dbReference type="PANTHER" id="PTHR48051">
    <property type="match status" value="1"/>
</dbReference>
<dbReference type="GO" id="GO:0005737">
    <property type="term" value="C:cytoplasm"/>
    <property type="evidence" value="ECO:0007669"/>
    <property type="project" value="TreeGrafter"/>
</dbReference>
<organism evidence="5 6">
    <name type="scientific">Odynerus spinipes</name>
    <dbReference type="NCBI Taxonomy" id="1348599"/>
    <lineage>
        <taxon>Eukaryota</taxon>
        <taxon>Metazoa</taxon>
        <taxon>Ecdysozoa</taxon>
        <taxon>Arthropoda</taxon>
        <taxon>Hexapoda</taxon>
        <taxon>Insecta</taxon>
        <taxon>Pterygota</taxon>
        <taxon>Neoptera</taxon>
        <taxon>Endopterygota</taxon>
        <taxon>Hymenoptera</taxon>
        <taxon>Apocrita</taxon>
        <taxon>Aculeata</taxon>
        <taxon>Vespoidea</taxon>
        <taxon>Vespidae</taxon>
        <taxon>Eumeninae</taxon>
        <taxon>Odynerus</taxon>
    </lineage>
</organism>
<feature type="domain" description="PIF1/LRR1 pleckstrin homology" evidence="4">
    <location>
        <begin position="1"/>
        <end position="111"/>
    </location>
</feature>
<comment type="caution">
    <text evidence="5">The sequence shown here is derived from an EMBL/GenBank/DDBJ whole genome shotgun (WGS) entry which is preliminary data.</text>
</comment>
<dbReference type="InterPro" id="IPR003591">
    <property type="entry name" value="Leu-rich_rpt_typical-subtyp"/>
</dbReference>
<dbReference type="InterPro" id="IPR057437">
    <property type="entry name" value="PIF1/LRR1_PH"/>
</dbReference>
<dbReference type="InterPro" id="IPR001611">
    <property type="entry name" value="Leu-rich_rpt"/>
</dbReference>
<dbReference type="Pfam" id="PF12799">
    <property type="entry name" value="LRR_4"/>
    <property type="match status" value="1"/>
</dbReference>
<evidence type="ECO:0000256" key="2">
    <source>
        <dbReference type="ARBA" id="ARBA00022737"/>
    </source>
</evidence>
<evidence type="ECO:0000256" key="1">
    <source>
        <dbReference type="ARBA" id="ARBA00022614"/>
    </source>
</evidence>
<protein>
    <recommendedName>
        <fullName evidence="4">PIF1/LRR1 pleckstrin homology domain-containing protein</fullName>
    </recommendedName>
</protein>
<dbReference type="InterPro" id="IPR032675">
    <property type="entry name" value="LRR_dom_sf"/>
</dbReference>
<keyword evidence="6" id="KW-1185">Reference proteome</keyword>
<dbReference type="InterPro" id="IPR025875">
    <property type="entry name" value="Leu-rich_rpt_4"/>
</dbReference>
<dbReference type="SMART" id="SM00369">
    <property type="entry name" value="LRR_TYP"/>
    <property type="match status" value="4"/>
</dbReference>
<keyword evidence="2" id="KW-0677">Repeat</keyword>
<dbReference type="Pfam" id="PF13855">
    <property type="entry name" value="LRR_8"/>
    <property type="match status" value="1"/>
</dbReference>
<reference evidence="5" key="2">
    <citation type="journal article" date="2023" name="Commun. Biol.">
        <title>Intrasexual cuticular hydrocarbon dimorphism in a wasp sheds light on hydrocarbon biosynthesis genes in Hymenoptera.</title>
        <authorList>
            <person name="Moris V.C."/>
            <person name="Podsiadlowski L."/>
            <person name="Martin S."/>
            <person name="Oeyen J.P."/>
            <person name="Donath A."/>
            <person name="Petersen M."/>
            <person name="Wilbrandt J."/>
            <person name="Misof B."/>
            <person name="Liedtke D."/>
            <person name="Thamm M."/>
            <person name="Scheiner R."/>
            <person name="Schmitt T."/>
            <person name="Niehuis O."/>
        </authorList>
    </citation>
    <scope>NUCLEOTIDE SEQUENCE</scope>
    <source>
        <strain evidence="5">GBR_01_08_01A</strain>
    </source>
</reference>
<dbReference type="SUPFAM" id="SSF52058">
    <property type="entry name" value="L domain-like"/>
    <property type="match status" value="1"/>
</dbReference>
<accession>A0AAD9R8G0</accession>
<dbReference type="PROSITE" id="PS51450">
    <property type="entry name" value="LRR"/>
    <property type="match status" value="3"/>
</dbReference>
<keyword evidence="3" id="KW-0539">Nucleus</keyword>
<dbReference type="Proteomes" id="UP001258017">
    <property type="component" value="Unassembled WGS sequence"/>
</dbReference>
<reference evidence="5" key="1">
    <citation type="submission" date="2021-08" db="EMBL/GenBank/DDBJ databases">
        <authorList>
            <person name="Misof B."/>
            <person name="Oliver O."/>
            <person name="Podsiadlowski L."/>
            <person name="Donath A."/>
            <person name="Peters R."/>
            <person name="Mayer C."/>
            <person name="Rust J."/>
            <person name="Gunkel S."/>
            <person name="Lesny P."/>
            <person name="Martin S."/>
            <person name="Oeyen J.P."/>
            <person name="Petersen M."/>
            <person name="Panagiotis P."/>
            <person name="Wilbrandt J."/>
            <person name="Tanja T."/>
        </authorList>
    </citation>
    <scope>NUCLEOTIDE SEQUENCE</scope>
    <source>
        <strain evidence="5">GBR_01_08_01A</strain>
        <tissue evidence="5">Thorax + abdomen</tissue>
    </source>
</reference>
<dbReference type="PANTHER" id="PTHR48051:SF1">
    <property type="entry name" value="RAS SUPPRESSOR PROTEIN 1"/>
    <property type="match status" value="1"/>
</dbReference>
<proteinExistence type="predicted"/>
<evidence type="ECO:0000313" key="5">
    <source>
        <dbReference type="EMBL" id="KAK2574944.1"/>
    </source>
</evidence>
<dbReference type="EMBL" id="JAIFRP010004521">
    <property type="protein sequence ID" value="KAK2574944.1"/>
    <property type="molecule type" value="Genomic_DNA"/>
</dbReference>
<dbReference type="AlphaFoldDB" id="A0AAD9R8G0"/>
<evidence type="ECO:0000259" key="4">
    <source>
        <dbReference type="Pfam" id="PF25344"/>
    </source>
</evidence>
<dbReference type="InterPro" id="IPR050216">
    <property type="entry name" value="LRR_domain-containing"/>
</dbReference>